<accession>A0A7X0NIY3</accession>
<dbReference type="InterPro" id="IPR012910">
    <property type="entry name" value="Plug_dom"/>
</dbReference>
<feature type="chain" id="PRO_5030799780" evidence="10">
    <location>
        <begin position="33"/>
        <end position="952"/>
    </location>
</feature>
<dbReference type="InterPro" id="IPR037066">
    <property type="entry name" value="Plug_dom_sf"/>
</dbReference>
<evidence type="ECO:0000256" key="3">
    <source>
        <dbReference type="ARBA" id="ARBA00022452"/>
    </source>
</evidence>
<evidence type="ECO:0000256" key="4">
    <source>
        <dbReference type="ARBA" id="ARBA00022692"/>
    </source>
</evidence>
<keyword evidence="5 9" id="KW-0798">TonB box</keyword>
<keyword evidence="6 8" id="KW-0472">Membrane</keyword>
<evidence type="ECO:0000313" key="14">
    <source>
        <dbReference type="Proteomes" id="UP000537141"/>
    </source>
</evidence>
<evidence type="ECO:0000313" key="13">
    <source>
        <dbReference type="EMBL" id="MBB6544265.1"/>
    </source>
</evidence>
<dbReference type="PANTHER" id="PTHR47234">
    <property type="match status" value="1"/>
</dbReference>
<keyword evidence="7 8" id="KW-0998">Cell outer membrane</keyword>
<keyword evidence="13" id="KW-0675">Receptor</keyword>
<evidence type="ECO:0000256" key="2">
    <source>
        <dbReference type="ARBA" id="ARBA00022448"/>
    </source>
</evidence>
<sequence>MSIKNNCKSSSSRKTLIALAIGAAVSSGHVYAQENDNEVQNTEIEKIEVTGSRLTRTTFDAPSPTTVISAQSIQMTGALNMNDVLSTMPQFGKGFDATDGNYSFGNSGINAPDLRDLGPTRTLNLVNGKRPISITNDSNIMLTDIGIIPSELIERVEVLTGGGSAVYGSDAVAGVVNFILKKDFEGTAIRSQVGGTDAGGASSRSLTVTHGLNFDDGRGNFSMSVDYFEQEALYYKDRPGSANTKRFIPNPANTGPNDGIPDQIIATDLTYPNFGADKNVFGVWNTATGGADWYQLDDGVASLRTPNTSVVDGWLATDGSGFDPVEWGMARNPYDRTNAYARFGYIFDEVTMAIDVMYSKTKSQDEIDPPFVWDTWTTVETLTADGITVPDSVQDTLNAYGDNWLLLPYTFDEAGGRGHKNEREYFSTSLTLEGDINDNWSWDVYVTTGFTKAKLNSDNALRNDRFNSGNFTLIGPCQEQGNCPSFSPFEPASQDVLDYVMASHETTTDVKGHGFAANISGDVYELPAGRIQVSAGAELRYESLDYRPSELWSSGKLSSQMTGIDDVSRNIKEVYGEFLIPVVADAAFAKSIEVEGAVRYAKYSTESASFTSSKLGVNWAINDDLRFRTTYSRAVRAPQLGEMFSGLSIGYSDLTDPCDSDQIDGGPSDGRRKANCKSLGITDGWDSNLKGKRGKIISSGNTQLSEETATTLTAGFVFQPTYLDNLRVSIDYYDIDLADLIVSFGASSVLSNCVDLESINNEYCAQIERDSNGDVLSVRDTFLNADNSRRRGVDVEADYAIDMAKSFDLPGTFTLAMGVTRQLEKSYTEYDFVEGKPLKSDALGSLGAPKWKTDVMATYNLDELSVRWTTKFTQGGPRYNDLNPDRYENQEIEDSIVHNLWVGYDLTPTANIYVGVNNVTDETWLDNPFTNWGALNYSLLGRAFYAGVNYSF</sequence>
<dbReference type="GO" id="GO:0009279">
    <property type="term" value="C:cell outer membrane"/>
    <property type="evidence" value="ECO:0007669"/>
    <property type="project" value="UniProtKB-SubCell"/>
</dbReference>
<feature type="domain" description="TonB-dependent receptor-like beta-barrel" evidence="11">
    <location>
        <begin position="408"/>
        <end position="919"/>
    </location>
</feature>
<dbReference type="InterPro" id="IPR039426">
    <property type="entry name" value="TonB-dep_rcpt-like"/>
</dbReference>
<dbReference type="Pfam" id="PF07715">
    <property type="entry name" value="Plug"/>
    <property type="match status" value="1"/>
</dbReference>
<dbReference type="SUPFAM" id="SSF56935">
    <property type="entry name" value="Porins"/>
    <property type="match status" value="1"/>
</dbReference>
<evidence type="ECO:0000259" key="11">
    <source>
        <dbReference type="Pfam" id="PF00593"/>
    </source>
</evidence>
<comment type="subcellular location">
    <subcellularLocation>
        <location evidence="1 8">Cell outer membrane</location>
        <topology evidence="1 8">Multi-pass membrane protein</topology>
    </subcellularLocation>
</comment>
<dbReference type="PROSITE" id="PS52016">
    <property type="entry name" value="TONB_DEPENDENT_REC_3"/>
    <property type="match status" value="1"/>
</dbReference>
<keyword evidence="3 8" id="KW-1134">Transmembrane beta strand</keyword>
<dbReference type="PANTHER" id="PTHR47234:SF2">
    <property type="entry name" value="TONB-DEPENDENT RECEPTOR"/>
    <property type="match status" value="1"/>
</dbReference>
<dbReference type="InterPro" id="IPR036942">
    <property type="entry name" value="Beta-barrel_TonB_sf"/>
</dbReference>
<protein>
    <submittedName>
        <fullName evidence="13">Outer membrane receptor protein involved in Fe transport</fullName>
    </submittedName>
</protein>
<dbReference type="RefSeq" id="WP_184425221.1">
    <property type="nucleotide sequence ID" value="NZ_AP027362.1"/>
</dbReference>
<feature type="signal peptide" evidence="10">
    <location>
        <begin position="1"/>
        <end position="32"/>
    </location>
</feature>
<comment type="similarity">
    <text evidence="8 9">Belongs to the TonB-dependent receptor family.</text>
</comment>
<comment type="caution">
    <text evidence="13">The sequence shown here is derived from an EMBL/GenBank/DDBJ whole genome shotgun (WGS) entry which is preliminary data.</text>
</comment>
<evidence type="ECO:0000259" key="12">
    <source>
        <dbReference type="Pfam" id="PF07715"/>
    </source>
</evidence>
<keyword evidence="4 8" id="KW-0812">Transmembrane</keyword>
<gene>
    <name evidence="13" type="ORF">HNQ55_002794</name>
</gene>
<organism evidence="13 14">
    <name type="scientific">Thalassotalea piscium</name>
    <dbReference type="NCBI Taxonomy" id="1230533"/>
    <lineage>
        <taxon>Bacteria</taxon>
        <taxon>Pseudomonadati</taxon>
        <taxon>Pseudomonadota</taxon>
        <taxon>Gammaproteobacteria</taxon>
        <taxon>Alteromonadales</taxon>
        <taxon>Colwelliaceae</taxon>
        <taxon>Thalassotalea</taxon>
    </lineage>
</organism>
<evidence type="ECO:0000256" key="7">
    <source>
        <dbReference type="ARBA" id="ARBA00023237"/>
    </source>
</evidence>
<dbReference type="InterPro" id="IPR000531">
    <property type="entry name" value="Beta-barrel_TonB"/>
</dbReference>
<evidence type="ECO:0000256" key="6">
    <source>
        <dbReference type="ARBA" id="ARBA00023136"/>
    </source>
</evidence>
<keyword evidence="2 8" id="KW-0813">Transport</keyword>
<keyword evidence="14" id="KW-1185">Reference proteome</keyword>
<name>A0A7X0NIY3_9GAMM</name>
<dbReference type="Pfam" id="PF00593">
    <property type="entry name" value="TonB_dep_Rec_b-barrel"/>
    <property type="match status" value="1"/>
</dbReference>
<keyword evidence="10" id="KW-0732">Signal</keyword>
<evidence type="ECO:0000256" key="5">
    <source>
        <dbReference type="ARBA" id="ARBA00023077"/>
    </source>
</evidence>
<evidence type="ECO:0000256" key="10">
    <source>
        <dbReference type="SAM" id="SignalP"/>
    </source>
</evidence>
<feature type="domain" description="TonB-dependent receptor plug" evidence="12">
    <location>
        <begin position="59"/>
        <end position="175"/>
    </location>
</feature>
<evidence type="ECO:0000256" key="8">
    <source>
        <dbReference type="PROSITE-ProRule" id="PRU01360"/>
    </source>
</evidence>
<evidence type="ECO:0000256" key="1">
    <source>
        <dbReference type="ARBA" id="ARBA00004571"/>
    </source>
</evidence>
<dbReference type="Gene3D" id="2.40.170.20">
    <property type="entry name" value="TonB-dependent receptor, beta-barrel domain"/>
    <property type="match status" value="1"/>
</dbReference>
<dbReference type="Proteomes" id="UP000537141">
    <property type="component" value="Unassembled WGS sequence"/>
</dbReference>
<dbReference type="Gene3D" id="2.170.130.10">
    <property type="entry name" value="TonB-dependent receptor, plug domain"/>
    <property type="match status" value="1"/>
</dbReference>
<dbReference type="AlphaFoldDB" id="A0A7X0NIY3"/>
<dbReference type="EMBL" id="JACHHU010000026">
    <property type="protein sequence ID" value="MBB6544265.1"/>
    <property type="molecule type" value="Genomic_DNA"/>
</dbReference>
<proteinExistence type="inferred from homology"/>
<evidence type="ECO:0000256" key="9">
    <source>
        <dbReference type="RuleBase" id="RU003357"/>
    </source>
</evidence>
<reference evidence="13 14" key="1">
    <citation type="submission" date="2020-08" db="EMBL/GenBank/DDBJ databases">
        <title>Genomic Encyclopedia of Type Strains, Phase IV (KMG-IV): sequencing the most valuable type-strain genomes for metagenomic binning, comparative biology and taxonomic classification.</title>
        <authorList>
            <person name="Goeker M."/>
        </authorList>
    </citation>
    <scope>NUCLEOTIDE SEQUENCE [LARGE SCALE GENOMIC DNA]</scope>
    <source>
        <strain evidence="13 14">DSM 26287</strain>
    </source>
</reference>